<gene>
    <name evidence="2" type="ORF">AAG747_20140</name>
</gene>
<dbReference type="Pfam" id="PF11376">
    <property type="entry name" value="DUF3179"/>
    <property type="match status" value="1"/>
</dbReference>
<dbReference type="RefSeq" id="WP_346823019.1">
    <property type="nucleotide sequence ID" value="NZ_JBDKWZ010000012.1"/>
</dbReference>
<keyword evidence="3" id="KW-1185">Reference proteome</keyword>
<dbReference type="Proteomes" id="UP001403385">
    <property type="component" value="Unassembled WGS sequence"/>
</dbReference>
<evidence type="ECO:0000256" key="1">
    <source>
        <dbReference type="SAM" id="SignalP"/>
    </source>
</evidence>
<comment type="caution">
    <text evidence="2">The sequence shown here is derived from an EMBL/GenBank/DDBJ whole genome shotgun (WGS) entry which is preliminary data.</text>
</comment>
<name>A0AAW9S4Z0_9BACT</name>
<proteinExistence type="predicted"/>
<reference evidence="2 3" key="1">
    <citation type="submission" date="2024-04" db="EMBL/GenBank/DDBJ databases">
        <title>Novel genus in family Flammeovirgaceae.</title>
        <authorList>
            <person name="Nguyen T.H."/>
            <person name="Vuong T.Q."/>
            <person name="Le H."/>
            <person name="Kim S.-G."/>
        </authorList>
    </citation>
    <scope>NUCLEOTIDE SEQUENCE [LARGE SCALE GENOMIC DNA]</scope>
    <source>
        <strain evidence="2 3">JCM 23209</strain>
    </source>
</reference>
<dbReference type="EMBL" id="JBDKWZ010000012">
    <property type="protein sequence ID" value="MEN7550240.1"/>
    <property type="molecule type" value="Genomic_DNA"/>
</dbReference>
<dbReference type="AlphaFoldDB" id="A0AAW9S4Z0"/>
<protein>
    <submittedName>
        <fullName evidence="2">DUF3179 domain-containing protein</fullName>
    </submittedName>
</protein>
<evidence type="ECO:0000313" key="3">
    <source>
        <dbReference type="Proteomes" id="UP001403385"/>
    </source>
</evidence>
<evidence type="ECO:0000313" key="2">
    <source>
        <dbReference type="EMBL" id="MEN7550240.1"/>
    </source>
</evidence>
<feature type="signal peptide" evidence="1">
    <location>
        <begin position="1"/>
        <end position="21"/>
    </location>
</feature>
<organism evidence="2 3">
    <name type="scientific">Rapidithrix thailandica</name>
    <dbReference type="NCBI Taxonomy" id="413964"/>
    <lineage>
        <taxon>Bacteria</taxon>
        <taxon>Pseudomonadati</taxon>
        <taxon>Bacteroidota</taxon>
        <taxon>Cytophagia</taxon>
        <taxon>Cytophagales</taxon>
        <taxon>Flammeovirgaceae</taxon>
        <taxon>Rapidithrix</taxon>
    </lineage>
</organism>
<sequence>MSRRIVAIILLCKCLAVSTLAQVNYAHVSQSWNTNKSKHRIPFYDIKSILPRDAIQPIYQPAFWNKREAEGKYKPEEPVVIVQIGNMIKAYPLGVLSYRNVVVDKLAGTPILVTYCPLSHSIMVFDRKVEHDGRSSELKFGTSGMLRKSNTVLWDHQTESWWQQLTGECLVGEYAGAQLKALPYSLATYGEFIEQNPFGRVLEKSQEVHFPYSLSPYYGYDNPEKVKPVFFDGYPSQRLPSMERVIHFNMHGKEFAYPYREIASRGVLNDMPGDNFVVLFFNEEVVSTLDEKLITESKKSGAINVFSTFNEGNPLTFRKEGKRFIDNETQSVWSNTGRCLEGDLKGKQLKPVVSGTHFAFALLALIPECHIYGETEVENNINPK</sequence>
<keyword evidence="1" id="KW-0732">Signal</keyword>
<dbReference type="InterPro" id="IPR021516">
    <property type="entry name" value="DUF3179"/>
</dbReference>
<accession>A0AAW9S4Z0</accession>
<feature type="chain" id="PRO_5044004440" evidence="1">
    <location>
        <begin position="22"/>
        <end position="384"/>
    </location>
</feature>